<dbReference type="Proteomes" id="UP000033109">
    <property type="component" value="Chromosome"/>
</dbReference>
<dbReference type="Gene3D" id="2.40.170.20">
    <property type="entry name" value="TonB-dependent receptor, beta-barrel domain"/>
    <property type="match status" value="1"/>
</dbReference>
<dbReference type="NCBIfam" id="TIGR04057">
    <property type="entry name" value="SusC_RagA_signa"/>
    <property type="match status" value="1"/>
</dbReference>
<evidence type="ECO:0000256" key="11">
    <source>
        <dbReference type="SAM" id="SignalP"/>
    </source>
</evidence>
<comment type="similarity">
    <text evidence="8 9">Belongs to the TonB-dependent receptor family.</text>
</comment>
<dbReference type="AlphaFoldDB" id="A0A0E3UZI3"/>
<dbReference type="Gene3D" id="2.170.130.10">
    <property type="entry name" value="TonB-dependent receptor, plug domain"/>
    <property type="match status" value="1"/>
</dbReference>
<keyword evidence="5 9" id="KW-0798">TonB box</keyword>
<evidence type="ECO:0000256" key="9">
    <source>
        <dbReference type="RuleBase" id="RU003357"/>
    </source>
</evidence>
<dbReference type="InterPro" id="IPR023997">
    <property type="entry name" value="TonB-dep_OMP_SusC/RagA_CS"/>
</dbReference>
<evidence type="ECO:0000256" key="5">
    <source>
        <dbReference type="ARBA" id="ARBA00023077"/>
    </source>
</evidence>
<keyword evidence="7 8" id="KW-0998">Cell outer membrane</keyword>
<dbReference type="InterPro" id="IPR036942">
    <property type="entry name" value="Beta-barrel_TonB_sf"/>
</dbReference>
<dbReference type="SUPFAM" id="SSF56935">
    <property type="entry name" value="Porins"/>
    <property type="match status" value="1"/>
</dbReference>
<dbReference type="PATRIC" id="fig|400092.3.peg.5071"/>
<evidence type="ECO:0000256" key="10">
    <source>
        <dbReference type="SAM" id="MobiDB-lite"/>
    </source>
</evidence>
<keyword evidence="6 8" id="KW-0472">Membrane</keyword>
<feature type="chain" id="PRO_5002413281" evidence="11">
    <location>
        <begin position="28"/>
        <end position="1052"/>
    </location>
</feature>
<gene>
    <name evidence="14" type="ORF">PKOR_23000</name>
</gene>
<evidence type="ECO:0000259" key="12">
    <source>
        <dbReference type="Pfam" id="PF00593"/>
    </source>
</evidence>
<dbReference type="SUPFAM" id="SSF49464">
    <property type="entry name" value="Carboxypeptidase regulatory domain-like"/>
    <property type="match status" value="1"/>
</dbReference>
<evidence type="ECO:0000313" key="14">
    <source>
        <dbReference type="EMBL" id="AKD05386.1"/>
    </source>
</evidence>
<dbReference type="PROSITE" id="PS52016">
    <property type="entry name" value="TONB_DEPENDENT_REC_3"/>
    <property type="match status" value="1"/>
</dbReference>
<dbReference type="STRING" id="400092.PKOR_23000"/>
<dbReference type="GO" id="GO:0009279">
    <property type="term" value="C:cell outer membrane"/>
    <property type="evidence" value="ECO:0007669"/>
    <property type="project" value="UniProtKB-SubCell"/>
</dbReference>
<dbReference type="RefSeq" id="WP_046313777.1">
    <property type="nucleotide sequence ID" value="NZ_CBCSCY010000023.1"/>
</dbReference>
<evidence type="ECO:0000256" key="4">
    <source>
        <dbReference type="ARBA" id="ARBA00022692"/>
    </source>
</evidence>
<keyword evidence="4 8" id="KW-0812">Transmembrane</keyword>
<protein>
    <submittedName>
        <fullName evidence="14">TonB-dependent receptor</fullName>
    </submittedName>
</protein>
<dbReference type="InterPro" id="IPR012910">
    <property type="entry name" value="Plug_dom"/>
</dbReference>
<dbReference type="InterPro" id="IPR008969">
    <property type="entry name" value="CarboxyPept-like_regulatory"/>
</dbReference>
<dbReference type="EMBL" id="CP009621">
    <property type="protein sequence ID" value="AKD05386.1"/>
    <property type="molecule type" value="Genomic_DNA"/>
</dbReference>
<keyword evidence="14" id="KW-0675">Receptor</keyword>
<dbReference type="Pfam" id="PF00593">
    <property type="entry name" value="TonB_dep_Rec_b-barrel"/>
    <property type="match status" value="1"/>
</dbReference>
<dbReference type="NCBIfam" id="TIGR04056">
    <property type="entry name" value="OMP_RagA_SusC"/>
    <property type="match status" value="1"/>
</dbReference>
<evidence type="ECO:0000313" key="15">
    <source>
        <dbReference type="Proteomes" id="UP000033109"/>
    </source>
</evidence>
<feature type="region of interest" description="Disordered" evidence="10">
    <location>
        <begin position="510"/>
        <end position="534"/>
    </location>
</feature>
<keyword evidence="3 8" id="KW-1134">Transmembrane beta strand</keyword>
<sequence>MKREKVHVRYLLLALPLLGLASNTLHAEARPAAISTISMPLMQTSPAQVRVSGRVTGENGEGLPGVTVLVKGTATGTATAMDGTYALSVPAGNATLVFSYVGYLTQEVALQNRASVNVSLKPDAKALEEVVVVGYGTQKKADITGAIAQLEPKNITERPIQRVDQALVGQMAGVRVKQTTGIPGKGFDVQIRGTGSINANNQPLYVIDGFPLESSGGNPLDNVNPNDIESIQVLKDAASAAIYGSRASNGVVIITTKRGREGKAKINFNTYVGWNETAKKLDVLSAEEWIDRASEMIDHNWVNSGPGRTANQTSAERLAMLGGKFNRAYIKDDRWFQEGHPGIMFVDWQDEFFRKGMVQNYQVSASGGNDFVNYFVSGDYLDQEGISLGVGYERYSARANVEVQASKKLKVGLNLSPSYSTLNDAGVEGKDAQMHKVVGMAPVVEAEAGLETGAAPHDVYTWGNSSISPVAYVRERIGQTTVFRTLGTIYGEYELLKGLSLRTSFNLDHTDSQGKSYTPGRVTRNNNTSGGFGGYRRQNFVNENTLSYNTTIAGVHSIAALGGVSYSDYKRNSWNISGTFDVEGITTLNAAIINARSTNTSETQSTLLSYFGRLQYGYDDRYLLTASLRRDGSSRFGNETKWGVFPSVSLGWRVSEESFFDGVNVIDDLKLRGSWGISGNNGIGDYSHISTLDFANYTFGGGYANGLVPGNFANPELSWEESETINLGLDLGLLKNRVYASFDYYTKRNYNLLLNIPVPSATGFTSALTNIGEVVNKGWEVELTTHNIISPFEWSTSFNFSHNANEVRKLGPGNAPILGGSHDINHNILMVGQPMYTLFLVQQTGILTQEDIDNGAALYGNQQAGDPQYFDANGDGKIDPDDRILSGHPNPDYVWGVNNTITFKGFDLNVLVQGQWGGLIYSTFGRAMDRPGMDYTENALGKHRDRWRSPEDPGNGQVGKAVSSFGRIKNTDWLYPSDYWRIRNITLGYDLGRVIKSEKLISGARIYVTAENWFGADKYTGGFNPEAVNNNGDDYGAFPLAKSMVAGLNLTF</sequence>
<proteinExistence type="inferred from homology"/>
<dbReference type="FunFam" id="2.170.130.10:FF:000008">
    <property type="entry name" value="SusC/RagA family TonB-linked outer membrane protein"/>
    <property type="match status" value="1"/>
</dbReference>
<feature type="signal peptide" evidence="11">
    <location>
        <begin position="1"/>
        <end position="27"/>
    </location>
</feature>
<feature type="domain" description="TonB-dependent receptor plug" evidence="13">
    <location>
        <begin position="140"/>
        <end position="251"/>
    </location>
</feature>
<keyword evidence="15" id="KW-1185">Reference proteome</keyword>
<name>A0A0E3UZI3_9BACT</name>
<dbReference type="OrthoDB" id="9768177at2"/>
<dbReference type="InterPro" id="IPR039426">
    <property type="entry name" value="TonB-dep_rcpt-like"/>
</dbReference>
<dbReference type="Pfam" id="PF07715">
    <property type="entry name" value="Plug"/>
    <property type="match status" value="1"/>
</dbReference>
<feature type="domain" description="TonB-dependent receptor-like beta-barrel" evidence="12">
    <location>
        <begin position="461"/>
        <end position="817"/>
    </location>
</feature>
<keyword evidence="2 8" id="KW-0813">Transport</keyword>
<dbReference type="KEGG" id="pko:PKOR_23000"/>
<organism evidence="14 15">
    <name type="scientific">Pontibacter korlensis</name>
    <dbReference type="NCBI Taxonomy" id="400092"/>
    <lineage>
        <taxon>Bacteria</taxon>
        <taxon>Pseudomonadati</taxon>
        <taxon>Bacteroidota</taxon>
        <taxon>Cytophagia</taxon>
        <taxon>Cytophagales</taxon>
        <taxon>Hymenobacteraceae</taxon>
        <taxon>Pontibacter</taxon>
    </lineage>
</organism>
<evidence type="ECO:0000256" key="7">
    <source>
        <dbReference type="ARBA" id="ARBA00023237"/>
    </source>
</evidence>
<evidence type="ECO:0000256" key="8">
    <source>
        <dbReference type="PROSITE-ProRule" id="PRU01360"/>
    </source>
</evidence>
<evidence type="ECO:0000256" key="6">
    <source>
        <dbReference type="ARBA" id="ARBA00023136"/>
    </source>
</evidence>
<accession>A0A0E3UZI3</accession>
<dbReference type="Pfam" id="PF13715">
    <property type="entry name" value="CarbopepD_reg_2"/>
    <property type="match status" value="1"/>
</dbReference>
<evidence type="ECO:0000256" key="2">
    <source>
        <dbReference type="ARBA" id="ARBA00022448"/>
    </source>
</evidence>
<dbReference type="InterPro" id="IPR037066">
    <property type="entry name" value="Plug_dom_sf"/>
</dbReference>
<dbReference type="InterPro" id="IPR000531">
    <property type="entry name" value="Beta-barrel_TonB"/>
</dbReference>
<keyword evidence="11" id="KW-0732">Signal</keyword>
<dbReference type="Gene3D" id="2.60.40.1120">
    <property type="entry name" value="Carboxypeptidase-like, regulatory domain"/>
    <property type="match status" value="1"/>
</dbReference>
<evidence type="ECO:0000259" key="13">
    <source>
        <dbReference type="Pfam" id="PF07715"/>
    </source>
</evidence>
<reference evidence="14 15" key="1">
    <citation type="journal article" date="2015" name="Sci. Rep.">
        <title>Unraveling adaptation of Pontibacter korlensis to radiation and infertility in desert through complete genome and comparative transcriptomic analysis.</title>
        <authorList>
            <person name="Dai J."/>
            <person name="Dai W."/>
            <person name="Qiu C."/>
            <person name="Yang Z."/>
            <person name="Zhang Y."/>
            <person name="Zhou M."/>
            <person name="Zhang L."/>
            <person name="Fang C."/>
            <person name="Gao Q."/>
            <person name="Yang Q."/>
            <person name="Li X."/>
            <person name="Wang Z."/>
            <person name="Wang Z."/>
            <person name="Jia Z."/>
            <person name="Chen X."/>
        </authorList>
    </citation>
    <scope>NUCLEOTIDE SEQUENCE [LARGE SCALE GENOMIC DNA]</scope>
    <source>
        <strain evidence="14 15">X14-1T</strain>
    </source>
</reference>
<dbReference type="InterPro" id="IPR023996">
    <property type="entry name" value="TonB-dep_OMP_SusC/RagA"/>
</dbReference>
<comment type="subcellular location">
    <subcellularLocation>
        <location evidence="1 8">Cell outer membrane</location>
        <topology evidence="1 8">Multi-pass membrane protein</topology>
    </subcellularLocation>
</comment>
<evidence type="ECO:0000256" key="1">
    <source>
        <dbReference type="ARBA" id="ARBA00004571"/>
    </source>
</evidence>
<dbReference type="HOGENOM" id="CLU_004317_0_2_10"/>
<evidence type="ECO:0000256" key="3">
    <source>
        <dbReference type="ARBA" id="ARBA00022452"/>
    </source>
</evidence>